<evidence type="ECO:0008006" key="3">
    <source>
        <dbReference type="Google" id="ProtNLM"/>
    </source>
</evidence>
<protein>
    <recommendedName>
        <fullName evidence="3">Amine oxidase domain-containing protein</fullName>
    </recommendedName>
</protein>
<name>A0ABY8U4I3_TETOB</name>
<dbReference type="Proteomes" id="UP001244341">
    <property type="component" value="Chromosome 7b"/>
</dbReference>
<organism evidence="1 2">
    <name type="scientific">Tetradesmus obliquus</name>
    <name type="common">Green alga</name>
    <name type="synonym">Acutodesmus obliquus</name>
    <dbReference type="NCBI Taxonomy" id="3088"/>
    <lineage>
        <taxon>Eukaryota</taxon>
        <taxon>Viridiplantae</taxon>
        <taxon>Chlorophyta</taxon>
        <taxon>core chlorophytes</taxon>
        <taxon>Chlorophyceae</taxon>
        <taxon>CS clade</taxon>
        <taxon>Sphaeropleales</taxon>
        <taxon>Scenedesmaceae</taxon>
        <taxon>Tetradesmus</taxon>
    </lineage>
</organism>
<proteinExistence type="predicted"/>
<dbReference type="Gene3D" id="3.90.660.10">
    <property type="match status" value="1"/>
</dbReference>
<dbReference type="SUPFAM" id="SSF51905">
    <property type="entry name" value="FAD/NAD(P)-binding domain"/>
    <property type="match status" value="1"/>
</dbReference>
<reference evidence="1 2" key="1">
    <citation type="submission" date="2023-05" db="EMBL/GenBank/DDBJ databases">
        <title>A 100% complete, gapless, phased diploid assembly of the Scenedesmus obliquus UTEX 3031 genome.</title>
        <authorList>
            <person name="Biondi T.C."/>
            <person name="Hanschen E.R."/>
            <person name="Kwon T."/>
            <person name="Eng W."/>
            <person name="Kruse C.P.S."/>
            <person name="Koehler S.I."/>
            <person name="Kunde Y."/>
            <person name="Gleasner C.D."/>
            <person name="You Mak K.T."/>
            <person name="Polle J."/>
            <person name="Hovde B.T."/>
            <person name="Starkenburg S.R."/>
        </authorList>
    </citation>
    <scope>NUCLEOTIDE SEQUENCE [LARGE SCALE GENOMIC DNA]</scope>
    <source>
        <strain evidence="1 2">DOE0152z</strain>
    </source>
</reference>
<evidence type="ECO:0000313" key="1">
    <source>
        <dbReference type="EMBL" id="WIA16270.1"/>
    </source>
</evidence>
<evidence type="ECO:0000313" key="2">
    <source>
        <dbReference type="Proteomes" id="UP001244341"/>
    </source>
</evidence>
<accession>A0ABY8U4I3</accession>
<keyword evidence="2" id="KW-1185">Reference proteome</keyword>
<dbReference type="PANTHER" id="PTHR16128">
    <property type="entry name" value="FAD/NAD(P)-BINDING OXIDOREDUCTASE FAMILY PROTEIN"/>
    <property type="match status" value="1"/>
</dbReference>
<dbReference type="InterPro" id="IPR036188">
    <property type="entry name" value="FAD/NAD-bd_sf"/>
</dbReference>
<dbReference type="Gene3D" id="3.50.50.60">
    <property type="entry name" value="FAD/NAD(P)-binding domain"/>
    <property type="match status" value="1"/>
</dbReference>
<gene>
    <name evidence="1" type="ORF">OEZ85_012976</name>
</gene>
<dbReference type="EMBL" id="CP126214">
    <property type="protein sequence ID" value="WIA16270.1"/>
    <property type="molecule type" value="Genomic_DNA"/>
</dbReference>
<dbReference type="PANTHER" id="PTHR16128:SF5">
    <property type="entry name" value="FAD_NAD(P)-BINDING OXIDOREDUCTASE FAMILY PROTEIN"/>
    <property type="match status" value="1"/>
</dbReference>
<sequence>MGKFAPGGRLTTRRTTWQGLQFDHGLQFVRPTSDIFKAICEEWLVAGALAPWEQGAVVRYDAASGTVTPRTQWQQQQQQQGAASDAGFLDVLAPGPLYVGCPSSDAITSHIAAASGATVRNDVKVAKAAYDPSTQQWLLEGAVRAPARTLADLKQQPPVTPWNLGVYDGLVLADKMAGCSGTPGYVELSGTTAGQKMQQAMSEVGSTPLLALLMAYQPQELPLEQQAAAAAAGEGGQQQQQLVKQVLDLPFDAAAVTNSPEISWICVDSSKPGRARADGIQSVVALATTEFAATLVQRNPDGSLPPQTPELLAKLVPPMFGALQRALAPLLPCGKLQEPGFVQVHRWGAAFPAKPFGSPCLKADTARLAACGDFCMGGGIENAVLSGQAAAEAMCEMLAGADSRL</sequence>